<keyword evidence="6" id="KW-1185">Reference proteome</keyword>
<evidence type="ECO:0000259" key="4">
    <source>
        <dbReference type="Pfam" id="PF04478"/>
    </source>
</evidence>
<evidence type="ECO:0000256" key="3">
    <source>
        <dbReference type="SAM" id="SignalP"/>
    </source>
</evidence>
<feature type="region of interest" description="Disordered" evidence="1">
    <location>
        <begin position="239"/>
        <end position="285"/>
    </location>
</feature>
<feature type="signal peptide" evidence="3">
    <location>
        <begin position="1"/>
        <end position="25"/>
    </location>
</feature>
<evidence type="ECO:0000256" key="2">
    <source>
        <dbReference type="SAM" id="Phobius"/>
    </source>
</evidence>
<dbReference type="InParanoid" id="A7TLS2"/>
<dbReference type="RefSeq" id="XP_001644622.1">
    <property type="nucleotide sequence ID" value="XM_001644572.1"/>
</dbReference>
<protein>
    <recommendedName>
        <fullName evidence="4">Mid2 domain-containing protein</fullName>
    </recommendedName>
</protein>
<dbReference type="GeneID" id="5544921"/>
<organism evidence="6">
    <name type="scientific">Vanderwaltozyma polyspora (strain ATCC 22028 / DSM 70294 / BCRC 21397 / CBS 2163 / NBRC 10782 / NRRL Y-8283 / UCD 57-17)</name>
    <name type="common">Kluyveromyces polysporus</name>
    <dbReference type="NCBI Taxonomy" id="436907"/>
    <lineage>
        <taxon>Eukaryota</taxon>
        <taxon>Fungi</taxon>
        <taxon>Dikarya</taxon>
        <taxon>Ascomycota</taxon>
        <taxon>Saccharomycotina</taxon>
        <taxon>Saccharomycetes</taxon>
        <taxon>Saccharomycetales</taxon>
        <taxon>Saccharomycetaceae</taxon>
        <taxon>Vanderwaltozyma</taxon>
    </lineage>
</organism>
<evidence type="ECO:0000313" key="5">
    <source>
        <dbReference type="EMBL" id="EDO16764.1"/>
    </source>
</evidence>
<dbReference type="AlphaFoldDB" id="A7TLS2"/>
<dbReference type="STRING" id="436907.A7TLS2"/>
<feature type="chain" id="PRO_5002715157" description="Mid2 domain-containing protein" evidence="3">
    <location>
        <begin position="26"/>
        <end position="502"/>
    </location>
</feature>
<keyword evidence="2" id="KW-0812">Transmembrane</keyword>
<dbReference type="eggNOG" id="ENOG502S35T">
    <property type="taxonomic scope" value="Eukaryota"/>
</dbReference>
<name>A7TLS2_VANPO</name>
<proteinExistence type="predicted"/>
<accession>A7TLS2</accession>
<dbReference type="Proteomes" id="UP000000267">
    <property type="component" value="Unassembled WGS sequence"/>
</dbReference>
<dbReference type="OMA" id="NNTHELM"/>
<feature type="compositionally biased region" description="Polar residues" evidence="1">
    <location>
        <begin position="462"/>
        <end position="483"/>
    </location>
</feature>
<feature type="region of interest" description="Disordered" evidence="1">
    <location>
        <begin position="454"/>
        <end position="483"/>
    </location>
</feature>
<keyword evidence="3" id="KW-0732">Signal</keyword>
<dbReference type="EMBL" id="DS480417">
    <property type="protein sequence ID" value="EDO16764.1"/>
    <property type="molecule type" value="Genomic_DNA"/>
</dbReference>
<dbReference type="InterPro" id="IPR007567">
    <property type="entry name" value="Mid2_dom"/>
</dbReference>
<evidence type="ECO:0000256" key="1">
    <source>
        <dbReference type="SAM" id="MobiDB-lite"/>
    </source>
</evidence>
<feature type="domain" description="Mid2" evidence="4">
    <location>
        <begin position="299"/>
        <end position="424"/>
    </location>
</feature>
<sequence length="502" mass="54947">MNQVGLLKSIPYLLFFIVYPVKVSSIDLSPAFHVNSSTPTVEAHSATSIQYSYITPDVYSYSISLTNDIFSTSKSHADSSYQSDLINTVAKSSSENGILIRTTTTTLTSTSFEYSSVMVYTTTITYDSITIPYPESSSDLFSSQITPSTLTTSTLSELSSDSVSTIDAFAYLTSSESTPSFNSYQYLTYSTESSLNLATTINSIQTSSLISTSTYPLHSSIKSTINTPKSSNVVLTSSNFESDSLSPSVTSTELDTDSLQVTPTPSETTESLSSDSDYSSSSWDDDTDSYLMTPTSKITTITSVISGHTVLSNHYTTITYSATASNNAAATHGQGLSTKNRNIIIGCVVGIGVPFLISIGVIIFTCCLRNKRNDFIDSDGKVVTTYNPNIFATWWRKLVGKNTDNDLYESPIPFENSPPPFNSREDEMVLDSAYDNHFLDRDGGFISGYALGSERHSRNPTDLRSSTLYSSSQEEITTGNNTHELMMEEEKYYNDNDNENNK</sequence>
<feature type="transmembrane region" description="Helical" evidence="2">
    <location>
        <begin position="343"/>
        <end position="368"/>
    </location>
</feature>
<evidence type="ECO:0000313" key="6">
    <source>
        <dbReference type="Proteomes" id="UP000000267"/>
    </source>
</evidence>
<feature type="compositionally biased region" description="Polar residues" evidence="1">
    <location>
        <begin position="239"/>
        <end position="261"/>
    </location>
</feature>
<feature type="compositionally biased region" description="Low complexity" evidence="1">
    <location>
        <begin position="262"/>
        <end position="282"/>
    </location>
</feature>
<keyword evidence="2" id="KW-1133">Transmembrane helix</keyword>
<gene>
    <name evidence="5" type="ORF">Kpol_526p17</name>
</gene>
<reference evidence="5 6" key="1">
    <citation type="journal article" date="2007" name="Proc. Natl. Acad. Sci. U.S.A.">
        <title>Independent sorting-out of thousands of duplicated gene pairs in two yeast species descended from a whole-genome duplication.</title>
        <authorList>
            <person name="Scannell D.R."/>
            <person name="Frank A.C."/>
            <person name="Conant G.C."/>
            <person name="Byrne K.P."/>
            <person name="Woolfit M."/>
            <person name="Wolfe K.H."/>
        </authorList>
    </citation>
    <scope>NUCLEOTIDE SEQUENCE [LARGE SCALE GENOMIC DNA]</scope>
    <source>
        <strain evidence="6">ATCC 22028 / DSM 70294 / BCRC 21397 / CBS 2163 / NBRC 10782 / NRRL Y-8283 / UCD 57-17</strain>
    </source>
</reference>
<dbReference type="Pfam" id="PF04478">
    <property type="entry name" value="Mid2"/>
    <property type="match status" value="1"/>
</dbReference>
<dbReference type="HOGENOM" id="CLU_476680_0_0_1"/>
<keyword evidence="2" id="KW-0472">Membrane</keyword>
<dbReference type="KEGG" id="vpo:Kpol_526p17"/>